<dbReference type="InterPro" id="IPR036597">
    <property type="entry name" value="Fido-like_dom_sf"/>
</dbReference>
<feature type="active site" evidence="1">
    <location>
        <position position="192"/>
    </location>
</feature>
<dbReference type="PANTHER" id="PTHR13504">
    <property type="entry name" value="FIDO DOMAIN-CONTAINING PROTEIN DDB_G0283145"/>
    <property type="match status" value="1"/>
</dbReference>
<dbReference type="OrthoDB" id="9813719at2"/>
<dbReference type="AlphaFoldDB" id="A0A4S4NB76"/>
<dbReference type="PROSITE" id="PS51459">
    <property type="entry name" value="FIDO"/>
    <property type="match status" value="1"/>
</dbReference>
<keyword evidence="6" id="KW-1185">Reference proteome</keyword>
<dbReference type="Proteomes" id="UP000306602">
    <property type="component" value="Unassembled WGS sequence"/>
</dbReference>
<evidence type="ECO:0000256" key="1">
    <source>
        <dbReference type="PIRSR" id="PIRSR640198-1"/>
    </source>
</evidence>
<dbReference type="GO" id="GO:0005524">
    <property type="term" value="F:ATP binding"/>
    <property type="evidence" value="ECO:0007669"/>
    <property type="project" value="UniProtKB-KW"/>
</dbReference>
<dbReference type="InterPro" id="IPR040198">
    <property type="entry name" value="Fido_containing"/>
</dbReference>
<proteinExistence type="predicted"/>
<dbReference type="InterPro" id="IPR003812">
    <property type="entry name" value="Fido"/>
</dbReference>
<keyword evidence="2" id="KW-0547">Nucleotide-binding</keyword>
<feature type="site" description="Important for autoinhibition of adenylyltransferase activity" evidence="3">
    <location>
        <position position="66"/>
    </location>
</feature>
<accession>A0A4S4NB76</accession>
<keyword evidence="2" id="KW-0067">ATP-binding</keyword>
<dbReference type="EMBL" id="SRKY01000003">
    <property type="protein sequence ID" value="THH35717.1"/>
    <property type="molecule type" value="Genomic_DNA"/>
</dbReference>
<dbReference type="PANTHER" id="PTHR13504:SF38">
    <property type="entry name" value="FIDO DOMAIN-CONTAINING PROTEIN"/>
    <property type="match status" value="1"/>
</dbReference>
<sequence>MEASGNMTIILDPNSINLSPETVNLLEEVSEAAEKLNSLKPFDEDVDHRVTREFLPDRVTASLNIEGIAVTRRQTLLMMDSMTLSASGSKEERELLNALRADEFVYDLAKRDEGISSLSIREINKLILDGVRDGAGSFRDQDVQISGSQFQPPDFMSVPPLVSEMIDKFQHTLGLHPVVRAAWLHGTFTKIHPFIDGNGRTGRLIQDFVLMQGGLYPTGIPSSMRDNYYDALEQADNGKWDDLCQMICQVELNLISRVQAIVDEVKSRGQFVSLLAAKAKEKKVGRLHKQYVVWRQRMENFLHLLTKTCDEVNNASDVIQIRTETFEIISFEKWKEVSDNGRAANTWAAKQTWLIDGVALYRTILFFRRHDFRPDDVFSTDVLYGTVALKITGGEPILGVKYNFDAFGDAEIHFREILWVDERLQLLTFAGETRTGRFGNEEVWKTEELTESSSAIQGLIEDIFMRKLGLGA</sequence>
<evidence type="ECO:0000313" key="5">
    <source>
        <dbReference type="EMBL" id="THH35717.1"/>
    </source>
</evidence>
<protein>
    <submittedName>
        <fullName evidence="5">Fic family protein</fullName>
    </submittedName>
</protein>
<evidence type="ECO:0000259" key="4">
    <source>
        <dbReference type="PROSITE" id="PS51459"/>
    </source>
</evidence>
<comment type="caution">
    <text evidence="5">The sequence shown here is derived from an EMBL/GenBank/DDBJ whole genome shotgun (WGS) entry which is preliminary data.</text>
</comment>
<reference evidence="5 6" key="1">
    <citation type="submission" date="2019-04" db="EMBL/GenBank/DDBJ databases">
        <title>Shimia ponticola sp. nov., isolated from seawater.</title>
        <authorList>
            <person name="Kim Y.-O."/>
            <person name="Yoon J.-H."/>
        </authorList>
    </citation>
    <scope>NUCLEOTIDE SEQUENCE [LARGE SCALE GENOMIC DNA]</scope>
    <source>
        <strain evidence="5 6">MYP11</strain>
    </source>
</reference>
<evidence type="ECO:0000256" key="3">
    <source>
        <dbReference type="PIRSR" id="PIRSR640198-3"/>
    </source>
</evidence>
<evidence type="ECO:0000313" key="6">
    <source>
        <dbReference type="Proteomes" id="UP000306602"/>
    </source>
</evidence>
<dbReference type="SUPFAM" id="SSF140931">
    <property type="entry name" value="Fic-like"/>
    <property type="match status" value="1"/>
</dbReference>
<dbReference type="Gene3D" id="1.10.3290.10">
    <property type="entry name" value="Fido-like domain"/>
    <property type="match status" value="1"/>
</dbReference>
<feature type="binding site" evidence="2">
    <location>
        <begin position="228"/>
        <end position="229"/>
    </location>
    <ligand>
        <name>ATP</name>
        <dbReference type="ChEBI" id="CHEBI:30616"/>
    </ligand>
</feature>
<dbReference type="Pfam" id="PF02661">
    <property type="entry name" value="Fic"/>
    <property type="match status" value="1"/>
</dbReference>
<name>A0A4S4NB76_9RHOB</name>
<gene>
    <name evidence="5" type="ORF">E4Z66_11555</name>
</gene>
<organism evidence="5 6">
    <name type="scientific">Aliishimia ponticola</name>
    <dbReference type="NCBI Taxonomy" id="2499833"/>
    <lineage>
        <taxon>Bacteria</taxon>
        <taxon>Pseudomonadati</taxon>
        <taxon>Pseudomonadota</taxon>
        <taxon>Alphaproteobacteria</taxon>
        <taxon>Rhodobacterales</taxon>
        <taxon>Paracoccaceae</taxon>
        <taxon>Aliishimia</taxon>
    </lineage>
</organism>
<feature type="binding site" evidence="2">
    <location>
        <begin position="196"/>
        <end position="203"/>
    </location>
    <ligand>
        <name>ATP</name>
        <dbReference type="ChEBI" id="CHEBI:30616"/>
    </ligand>
</feature>
<evidence type="ECO:0000256" key="2">
    <source>
        <dbReference type="PIRSR" id="PIRSR640198-2"/>
    </source>
</evidence>
<feature type="domain" description="Fido" evidence="4">
    <location>
        <begin position="115"/>
        <end position="249"/>
    </location>
</feature>